<name>A0A5B7KB13_PORTR</name>
<sequence>MVKQTCGIRWAAPGPSASYGPYSRGQKLVGRLRREVFGESRKGLACTGRRAAAVHRPKR</sequence>
<dbReference type="AlphaFoldDB" id="A0A5B7KB13"/>
<proteinExistence type="predicted"/>
<keyword evidence="2" id="KW-1185">Reference proteome</keyword>
<gene>
    <name evidence="1" type="ORF">E2C01_099542</name>
</gene>
<evidence type="ECO:0000313" key="1">
    <source>
        <dbReference type="EMBL" id="MPD03884.1"/>
    </source>
</evidence>
<evidence type="ECO:0000313" key="2">
    <source>
        <dbReference type="Proteomes" id="UP000324222"/>
    </source>
</evidence>
<reference evidence="1 2" key="1">
    <citation type="submission" date="2019-05" db="EMBL/GenBank/DDBJ databases">
        <title>Another draft genome of Portunus trituberculatus and its Hox gene families provides insights of decapod evolution.</title>
        <authorList>
            <person name="Jeong J.-H."/>
            <person name="Song I."/>
            <person name="Kim S."/>
            <person name="Choi T."/>
            <person name="Kim D."/>
            <person name="Ryu S."/>
            <person name="Kim W."/>
        </authorList>
    </citation>
    <scope>NUCLEOTIDE SEQUENCE [LARGE SCALE GENOMIC DNA]</scope>
    <source>
        <tissue evidence="1">Muscle</tissue>
    </source>
</reference>
<accession>A0A5B7KB13</accession>
<dbReference type="Proteomes" id="UP000324222">
    <property type="component" value="Unassembled WGS sequence"/>
</dbReference>
<protein>
    <submittedName>
        <fullName evidence="1">Uncharacterized protein</fullName>
    </submittedName>
</protein>
<comment type="caution">
    <text evidence="1">The sequence shown here is derived from an EMBL/GenBank/DDBJ whole genome shotgun (WGS) entry which is preliminary data.</text>
</comment>
<dbReference type="EMBL" id="VSRR010138381">
    <property type="protein sequence ID" value="MPD03884.1"/>
    <property type="molecule type" value="Genomic_DNA"/>
</dbReference>
<organism evidence="1 2">
    <name type="scientific">Portunus trituberculatus</name>
    <name type="common">Swimming crab</name>
    <name type="synonym">Neptunus trituberculatus</name>
    <dbReference type="NCBI Taxonomy" id="210409"/>
    <lineage>
        <taxon>Eukaryota</taxon>
        <taxon>Metazoa</taxon>
        <taxon>Ecdysozoa</taxon>
        <taxon>Arthropoda</taxon>
        <taxon>Crustacea</taxon>
        <taxon>Multicrustacea</taxon>
        <taxon>Malacostraca</taxon>
        <taxon>Eumalacostraca</taxon>
        <taxon>Eucarida</taxon>
        <taxon>Decapoda</taxon>
        <taxon>Pleocyemata</taxon>
        <taxon>Brachyura</taxon>
        <taxon>Eubrachyura</taxon>
        <taxon>Portunoidea</taxon>
        <taxon>Portunidae</taxon>
        <taxon>Portuninae</taxon>
        <taxon>Portunus</taxon>
    </lineage>
</organism>